<keyword evidence="3 6" id="KW-0240">DNA-directed RNA polymerase</keyword>
<dbReference type="InterPro" id="IPR036898">
    <property type="entry name" value="RNA_pol_Rpb7-like_N_sf"/>
</dbReference>
<protein>
    <recommendedName>
        <fullName evidence="6">DNA-directed RNA polymerase subunit</fullName>
    </recommendedName>
</protein>
<dbReference type="SUPFAM" id="SSF88798">
    <property type="entry name" value="N-terminal, heterodimerisation domain of RBP7 (RpoE)"/>
    <property type="match status" value="1"/>
</dbReference>
<dbReference type="AlphaFoldDB" id="A0A822XH85"/>
<keyword evidence="9" id="KW-1185">Reference proteome</keyword>
<dbReference type="InterPro" id="IPR005576">
    <property type="entry name" value="Rpb7-like_N"/>
</dbReference>
<sequence length="205" mass="23292">MCEVEELDQSCLPNFSFQSRRPASALRDCKMYLKAQLPWNVIIPPEKLDGGLMLQKSIMLCLLEEFANKKATKDHGYFVAVTTLDSIGEGKVRFESGNVLFPVMFSCVTFKPFRGEVLQGTVNRIMKQGLFLECGPIRNVFLSAHKLPDYRYVPGENPVFLSDKHSKIEMNSVVRFMVLGTRWIETDKEFQVVGSLEGDFLGPVW</sequence>
<dbReference type="GO" id="GO:0006352">
    <property type="term" value="P:DNA-templated transcription initiation"/>
    <property type="evidence" value="ECO:0007669"/>
    <property type="project" value="UniProtKB-UniRule"/>
</dbReference>
<dbReference type="GO" id="GO:0055029">
    <property type="term" value="C:nuclear DNA-directed RNA polymerase complex"/>
    <property type="evidence" value="ECO:0007669"/>
    <property type="project" value="UniProtKB-ARBA"/>
</dbReference>
<keyword evidence="5 6" id="KW-0539">Nucleus</keyword>
<name>A0A822XH85_NELNU</name>
<organism evidence="8 9">
    <name type="scientific">Nelumbo nucifera</name>
    <name type="common">Sacred lotus</name>
    <dbReference type="NCBI Taxonomy" id="4432"/>
    <lineage>
        <taxon>Eukaryota</taxon>
        <taxon>Viridiplantae</taxon>
        <taxon>Streptophyta</taxon>
        <taxon>Embryophyta</taxon>
        <taxon>Tracheophyta</taxon>
        <taxon>Spermatophyta</taxon>
        <taxon>Magnoliopsida</taxon>
        <taxon>Proteales</taxon>
        <taxon>Nelumbonaceae</taxon>
        <taxon>Nelumbo</taxon>
    </lineage>
</organism>
<dbReference type="FunFam" id="3.30.1490.120:FF:000001">
    <property type="entry name" value="DNA-directed RNA polymerase II subunit RPB7"/>
    <property type="match status" value="1"/>
</dbReference>
<dbReference type="FunFam" id="2.40.50.140:FF:000043">
    <property type="entry name" value="DNA-directed RNA polymerase II subunit RPB7"/>
    <property type="match status" value="1"/>
</dbReference>
<comment type="function">
    <text evidence="6">DNA-dependent RNA polymerase which catalyzes the transcription of DNA into RNA using the four ribonucleoside triphosphates as substrates.</text>
</comment>
<dbReference type="PANTHER" id="PTHR12709:SF3">
    <property type="entry name" value="DNA-DIRECTED RNA POLYMERASE V SUBUNIT 7"/>
    <property type="match status" value="1"/>
</dbReference>
<reference evidence="8 9" key="1">
    <citation type="journal article" date="2020" name="Mol. Biol. Evol.">
        <title>Distinct Expression and Methylation Patterns for Genes with Different Fates following a Single Whole-Genome Duplication in Flowering Plants.</title>
        <authorList>
            <person name="Shi T."/>
            <person name="Rahmani R.S."/>
            <person name="Gugger P.F."/>
            <person name="Wang M."/>
            <person name="Li H."/>
            <person name="Zhang Y."/>
            <person name="Li Z."/>
            <person name="Wang Q."/>
            <person name="Van de Peer Y."/>
            <person name="Marchal K."/>
            <person name="Chen J."/>
        </authorList>
    </citation>
    <scope>NUCLEOTIDE SEQUENCE [LARGE SCALE GENOMIC DNA]</scope>
    <source>
        <tissue evidence="8">Leaf</tissue>
    </source>
</reference>
<comment type="caution">
    <text evidence="8">The sequence shown here is derived from an EMBL/GenBank/DDBJ whole genome shotgun (WGS) entry which is preliminary data.</text>
</comment>
<comment type="similarity">
    <text evidence="2">Belongs to the eukaryotic RPB7/RPC8 RNA polymerase subunit family.</text>
</comment>
<dbReference type="Gene3D" id="3.30.1490.120">
    <property type="entry name" value="RNA polymerase Rpb7-like, N-terminal domain"/>
    <property type="match status" value="1"/>
</dbReference>
<evidence type="ECO:0000259" key="7">
    <source>
        <dbReference type="Pfam" id="PF03876"/>
    </source>
</evidence>
<evidence type="ECO:0000256" key="6">
    <source>
        <dbReference type="RuleBase" id="RU369086"/>
    </source>
</evidence>
<evidence type="ECO:0000256" key="5">
    <source>
        <dbReference type="ARBA" id="ARBA00023242"/>
    </source>
</evidence>
<dbReference type="Gene3D" id="2.40.50.140">
    <property type="entry name" value="Nucleic acid-binding proteins"/>
    <property type="match status" value="1"/>
</dbReference>
<evidence type="ECO:0000256" key="2">
    <source>
        <dbReference type="ARBA" id="ARBA00009307"/>
    </source>
</evidence>
<evidence type="ECO:0000256" key="4">
    <source>
        <dbReference type="ARBA" id="ARBA00023163"/>
    </source>
</evidence>
<dbReference type="Proteomes" id="UP000607653">
    <property type="component" value="Unassembled WGS sequence"/>
</dbReference>
<dbReference type="EMBL" id="DUZY01000001">
    <property type="protein sequence ID" value="DAD19750.1"/>
    <property type="molecule type" value="Genomic_DNA"/>
</dbReference>
<comment type="subcellular location">
    <subcellularLocation>
        <location evidence="1 6">Nucleus</location>
    </subcellularLocation>
</comment>
<proteinExistence type="inferred from homology"/>
<dbReference type="SUPFAM" id="SSF50249">
    <property type="entry name" value="Nucleic acid-binding proteins"/>
    <property type="match status" value="1"/>
</dbReference>
<gene>
    <name evidence="8" type="ORF">HUJ06_021213</name>
</gene>
<dbReference type="PANTHER" id="PTHR12709">
    <property type="entry name" value="DNA-DIRECTED RNA POLYMERASE II, III"/>
    <property type="match status" value="1"/>
</dbReference>
<keyword evidence="4 6" id="KW-0804">Transcription</keyword>
<evidence type="ECO:0000256" key="3">
    <source>
        <dbReference type="ARBA" id="ARBA00022478"/>
    </source>
</evidence>
<evidence type="ECO:0000256" key="1">
    <source>
        <dbReference type="ARBA" id="ARBA00004123"/>
    </source>
</evidence>
<accession>A0A822XH85</accession>
<dbReference type="InterPro" id="IPR012340">
    <property type="entry name" value="NA-bd_OB-fold"/>
</dbReference>
<feature type="domain" description="RNA polymerase Rpb7-like N-terminal" evidence="7">
    <location>
        <begin position="39"/>
        <end position="97"/>
    </location>
</feature>
<dbReference type="Pfam" id="PF03876">
    <property type="entry name" value="SHS2_Rpb7-N"/>
    <property type="match status" value="1"/>
</dbReference>
<dbReference type="CDD" id="cd04329">
    <property type="entry name" value="RNAP_II_Rpb7_N"/>
    <property type="match status" value="1"/>
</dbReference>
<evidence type="ECO:0000313" key="8">
    <source>
        <dbReference type="EMBL" id="DAD19750.1"/>
    </source>
</evidence>
<dbReference type="InterPro" id="IPR045113">
    <property type="entry name" value="Rpb7-like"/>
</dbReference>
<evidence type="ECO:0000313" key="9">
    <source>
        <dbReference type="Proteomes" id="UP000607653"/>
    </source>
</evidence>